<comment type="subunit">
    <text evidence="7">Part of the 50S ribosomal subunit; part of the 5S rRNA/L5/L18/L25 subcomplex. Contacts the 5S and 23S rRNAs.</text>
</comment>
<protein>
    <recommendedName>
        <fullName evidence="6 7">Large ribosomal subunit protein uL18</fullName>
    </recommendedName>
</protein>
<name>A0A364V7I0_9CORY</name>
<dbReference type="AlphaFoldDB" id="A0A364V7I0"/>
<organism evidence="9 10">
    <name type="scientific">Corynebacterium heidelbergense</name>
    <dbReference type="NCBI Taxonomy" id="2055947"/>
    <lineage>
        <taxon>Bacteria</taxon>
        <taxon>Bacillati</taxon>
        <taxon>Actinomycetota</taxon>
        <taxon>Actinomycetes</taxon>
        <taxon>Mycobacteriales</taxon>
        <taxon>Corynebacteriaceae</taxon>
        <taxon>Corynebacterium</taxon>
    </lineage>
</organism>
<dbReference type="GO" id="GO:0008097">
    <property type="term" value="F:5S rRNA binding"/>
    <property type="evidence" value="ECO:0007669"/>
    <property type="project" value="TreeGrafter"/>
</dbReference>
<gene>
    <name evidence="7" type="primary">rplR</name>
    <name evidence="9" type="ORF">DLJ54_03025</name>
</gene>
<feature type="region of interest" description="Disordered" evidence="8">
    <location>
        <begin position="1"/>
        <end position="29"/>
    </location>
</feature>
<comment type="similarity">
    <text evidence="1 7">Belongs to the universal ribosomal protein uL18 family.</text>
</comment>
<dbReference type="CDD" id="cd00432">
    <property type="entry name" value="Ribosomal_L18_L5e"/>
    <property type="match status" value="1"/>
</dbReference>
<dbReference type="HAMAP" id="MF_01337_B">
    <property type="entry name" value="Ribosomal_uL18_B"/>
    <property type="match status" value="1"/>
</dbReference>
<comment type="function">
    <text evidence="7">This is one of the proteins that bind and probably mediate the attachment of the 5S RNA into the large ribosomal subunit, where it forms part of the central protuberance.</text>
</comment>
<dbReference type="GO" id="GO:0003735">
    <property type="term" value="F:structural constituent of ribosome"/>
    <property type="evidence" value="ECO:0007669"/>
    <property type="project" value="InterPro"/>
</dbReference>
<dbReference type="Pfam" id="PF00861">
    <property type="entry name" value="Ribosomal_L18p"/>
    <property type="match status" value="1"/>
</dbReference>
<keyword evidence="2 7" id="KW-0699">rRNA-binding</keyword>
<keyword evidence="10" id="KW-1185">Reference proteome</keyword>
<dbReference type="InterPro" id="IPR057268">
    <property type="entry name" value="Ribosomal_L18"/>
</dbReference>
<keyword evidence="3 7" id="KW-0694">RNA-binding</keyword>
<dbReference type="EMBL" id="QHCV01000019">
    <property type="protein sequence ID" value="RAV32526.1"/>
    <property type="molecule type" value="Genomic_DNA"/>
</dbReference>
<evidence type="ECO:0000256" key="6">
    <source>
        <dbReference type="ARBA" id="ARBA00035197"/>
    </source>
</evidence>
<keyword evidence="5 7" id="KW-0687">Ribonucleoprotein</keyword>
<reference evidence="9 10" key="1">
    <citation type="journal article" date="2018" name="Syst. Appl. Microbiol.">
        <title>Corynebacterium heidelbergense sp. nov., isolated from the preen glands of Egyptian geese (Alopochen aegyptiacus).</title>
        <authorList>
            <person name="Braun M.S."/>
            <person name="Wang E."/>
            <person name="Zimmermann S."/>
            <person name="Wink M."/>
        </authorList>
    </citation>
    <scope>NUCLEOTIDE SEQUENCE [LARGE SCALE GENOMIC DNA]</scope>
    <source>
        <strain evidence="9 10">647</strain>
    </source>
</reference>
<dbReference type="SUPFAM" id="SSF53137">
    <property type="entry name" value="Translational machinery components"/>
    <property type="match status" value="1"/>
</dbReference>
<dbReference type="InterPro" id="IPR005484">
    <property type="entry name" value="Ribosomal_uL18_bac/plant/anim"/>
</dbReference>
<dbReference type="GO" id="GO:0022625">
    <property type="term" value="C:cytosolic large ribosomal subunit"/>
    <property type="evidence" value="ECO:0007669"/>
    <property type="project" value="TreeGrafter"/>
</dbReference>
<dbReference type="PANTHER" id="PTHR12899">
    <property type="entry name" value="39S RIBOSOMAL PROTEIN L18, MITOCHONDRIAL"/>
    <property type="match status" value="1"/>
</dbReference>
<accession>A0A364V7I0</accession>
<dbReference type="NCBIfam" id="TIGR00060">
    <property type="entry name" value="L18_bact"/>
    <property type="match status" value="1"/>
</dbReference>
<dbReference type="Gene3D" id="3.30.420.100">
    <property type="match status" value="1"/>
</dbReference>
<sequence>MSKIESNKSGKRLPVGKDISTRRRVARSRRHFRIRKNLSGTAETPRLVVHRTSRHMHVQVIDDTVGHTLVAASTMEADVRNMEGDKKARGAKVGQLIAERAKEAGITSVVFDRAGYQYHGRVAALADAAREGGLKF</sequence>
<proteinExistence type="inferred from homology"/>
<keyword evidence="4 7" id="KW-0689">Ribosomal protein</keyword>
<dbReference type="RefSeq" id="WP_113630361.1">
    <property type="nucleotide sequence ID" value="NZ_QHCV01000019.1"/>
</dbReference>
<evidence type="ECO:0000256" key="4">
    <source>
        <dbReference type="ARBA" id="ARBA00022980"/>
    </source>
</evidence>
<evidence type="ECO:0000256" key="5">
    <source>
        <dbReference type="ARBA" id="ARBA00023274"/>
    </source>
</evidence>
<evidence type="ECO:0000256" key="8">
    <source>
        <dbReference type="SAM" id="MobiDB-lite"/>
    </source>
</evidence>
<dbReference type="InterPro" id="IPR004389">
    <property type="entry name" value="Ribosomal_uL18_bac-type"/>
</dbReference>
<evidence type="ECO:0000256" key="7">
    <source>
        <dbReference type="HAMAP-Rule" id="MF_01337"/>
    </source>
</evidence>
<dbReference type="GO" id="GO:0006412">
    <property type="term" value="P:translation"/>
    <property type="evidence" value="ECO:0007669"/>
    <property type="project" value="UniProtKB-UniRule"/>
</dbReference>
<comment type="caution">
    <text evidence="9">The sequence shown here is derived from an EMBL/GenBank/DDBJ whole genome shotgun (WGS) entry which is preliminary data.</text>
</comment>
<evidence type="ECO:0000313" key="10">
    <source>
        <dbReference type="Proteomes" id="UP000251577"/>
    </source>
</evidence>
<evidence type="ECO:0000313" key="9">
    <source>
        <dbReference type="EMBL" id="RAV32526.1"/>
    </source>
</evidence>
<evidence type="ECO:0000256" key="2">
    <source>
        <dbReference type="ARBA" id="ARBA00022730"/>
    </source>
</evidence>
<dbReference type="PANTHER" id="PTHR12899:SF3">
    <property type="entry name" value="LARGE RIBOSOMAL SUBUNIT PROTEIN UL18M"/>
    <property type="match status" value="1"/>
</dbReference>
<evidence type="ECO:0000256" key="1">
    <source>
        <dbReference type="ARBA" id="ARBA00007116"/>
    </source>
</evidence>
<dbReference type="FunFam" id="3.30.420.100:FF:000001">
    <property type="entry name" value="50S ribosomal protein L18"/>
    <property type="match status" value="1"/>
</dbReference>
<evidence type="ECO:0000256" key="3">
    <source>
        <dbReference type="ARBA" id="ARBA00022884"/>
    </source>
</evidence>
<dbReference type="Proteomes" id="UP000251577">
    <property type="component" value="Unassembled WGS sequence"/>
</dbReference>